<evidence type="ECO:0000256" key="1">
    <source>
        <dbReference type="SAM" id="MobiDB-lite"/>
    </source>
</evidence>
<proteinExistence type="predicted"/>
<protein>
    <submittedName>
        <fullName evidence="2">Carbohydrate ABC transporter substrate-binding protein, CUT1 family</fullName>
    </submittedName>
</protein>
<keyword evidence="3" id="KW-1185">Reference proteome</keyword>
<dbReference type="SUPFAM" id="SSF53850">
    <property type="entry name" value="Periplasmic binding protein-like II"/>
    <property type="match status" value="1"/>
</dbReference>
<name>A0A1C5I6D7_9ACTN</name>
<dbReference type="EMBL" id="LT607753">
    <property type="protein sequence ID" value="SCG53733.1"/>
    <property type="molecule type" value="Genomic_DNA"/>
</dbReference>
<dbReference type="InterPro" id="IPR006059">
    <property type="entry name" value="SBP"/>
</dbReference>
<dbReference type="AlphaFoldDB" id="A0A1C5I6D7"/>
<dbReference type="InterPro" id="IPR050490">
    <property type="entry name" value="Bact_solute-bd_prot1"/>
</dbReference>
<organism evidence="2 3">
    <name type="scientific">Micromonospora coxensis</name>
    <dbReference type="NCBI Taxonomy" id="356852"/>
    <lineage>
        <taxon>Bacteria</taxon>
        <taxon>Bacillati</taxon>
        <taxon>Actinomycetota</taxon>
        <taxon>Actinomycetes</taxon>
        <taxon>Micromonosporales</taxon>
        <taxon>Micromonosporaceae</taxon>
        <taxon>Micromonospora</taxon>
    </lineage>
</organism>
<feature type="compositionally biased region" description="Polar residues" evidence="1">
    <location>
        <begin position="1"/>
        <end position="11"/>
    </location>
</feature>
<dbReference type="Proteomes" id="UP000198215">
    <property type="component" value="Chromosome I"/>
</dbReference>
<evidence type="ECO:0000313" key="2">
    <source>
        <dbReference type="EMBL" id="SCG53733.1"/>
    </source>
</evidence>
<dbReference type="RefSeq" id="WP_231933611.1">
    <property type="nucleotide sequence ID" value="NZ_LT607753.1"/>
</dbReference>
<feature type="compositionally biased region" description="Low complexity" evidence="1">
    <location>
        <begin position="16"/>
        <end position="28"/>
    </location>
</feature>
<sequence>MNGPNSSSVAQERTVPAARPSPSRPGADPARRRLLGALLAVPALATGGLTGCRAEVADAVDDGPIELSVFWYGTARRAQATERALRLYSDRNPRVTFRVTWQGAAGYYDRIATQAAGGNVPDLFQLDDGMLTEYAQRGIALDLGPYVAGGRLDLRGLPPGLAAYGTVDGRTVGVPAAQTHPVVVYNRDLLRRLGMPVPTIMPWAEYLDWAARVTRASGGRVAGTMDPSGDQRALWLWLRGQGGKFYQGRQLGFDSTALVDWFELWQRARLDRATPAAALVDRADSGDPARQLVVTGHTAASFAWSHQLPELQRHTDDELGLAGFPGPAAAQWDQASMYWAAFQGTRHPAVVADVLNFLTTSVEVGRILGIERGLPAAVAVREVVTGALDDPAAKRVAALGLTLRDLVGPAPAPPPKGHGRVRTLLAASARTIRNGDAGVRATTAKFMAQAQAALAG</sequence>
<dbReference type="Pfam" id="PF01547">
    <property type="entry name" value="SBP_bac_1"/>
    <property type="match status" value="1"/>
</dbReference>
<gene>
    <name evidence="2" type="ORF">GA0070614_2277</name>
</gene>
<accession>A0A1C5I6D7</accession>
<feature type="region of interest" description="Disordered" evidence="1">
    <location>
        <begin position="1"/>
        <end position="29"/>
    </location>
</feature>
<dbReference type="Gene3D" id="3.40.190.10">
    <property type="entry name" value="Periplasmic binding protein-like II"/>
    <property type="match status" value="2"/>
</dbReference>
<evidence type="ECO:0000313" key="3">
    <source>
        <dbReference type="Proteomes" id="UP000198215"/>
    </source>
</evidence>
<reference evidence="3" key="1">
    <citation type="submission" date="2016-06" db="EMBL/GenBank/DDBJ databases">
        <authorList>
            <person name="Varghese N."/>
            <person name="Submissions Spin"/>
        </authorList>
    </citation>
    <scope>NUCLEOTIDE SEQUENCE [LARGE SCALE GENOMIC DNA]</scope>
    <source>
        <strain evidence="3">DSM 45161</strain>
    </source>
</reference>
<dbReference type="PANTHER" id="PTHR43649">
    <property type="entry name" value="ARABINOSE-BINDING PROTEIN-RELATED"/>
    <property type="match status" value="1"/>
</dbReference>
<dbReference type="PANTHER" id="PTHR43649:SF30">
    <property type="entry name" value="ABC TRANSPORTER SUBSTRATE-BINDING PROTEIN"/>
    <property type="match status" value="1"/>
</dbReference>